<feature type="region of interest" description="Disordered" evidence="1">
    <location>
        <begin position="331"/>
        <end position="409"/>
    </location>
</feature>
<dbReference type="VEuPathDB" id="FungiDB:H310_10204"/>
<dbReference type="EMBL" id="KI913976">
    <property type="protein sequence ID" value="ETV96451.1"/>
    <property type="molecule type" value="Genomic_DNA"/>
</dbReference>
<evidence type="ECO:0000313" key="2">
    <source>
        <dbReference type="EMBL" id="ETV96451.1"/>
    </source>
</evidence>
<dbReference type="RefSeq" id="XP_008874714.1">
    <property type="nucleotide sequence ID" value="XM_008876492.1"/>
</dbReference>
<sequence>MSTDGWSSGHNDDAHPSELEGMSDDDGEAGVECGSSAAEDEDGSSVPDVFEEFHSKSSQRINVLLRQTDDKVYHMYMMEARTRSDRDCFEQWASAACYLRVQGYNGLDGSGVRAPTPLPACVAPLARSSARNSATPFDELHWRSSCLQIRGHPIPSRPTLGADHGASLHSLSDEEVFASHGILDEMIYKHVQAPPHQVRDHNSPPLSPRGSPAIAFDEDAIDSVAPKFCLVQQVYDAVLERLWMHVTCQFQPLLRHVLRPLSAPPHSLPSRMPLTKPIDTVAAAPRDPGSPPVVTSSARLKLVLPRQRNLINQYVPVLASRDIHRGVKSVAMRPRRHKDQSLLSPLRPAAATTSSTYSAARQRITPSSAITPPPPTVTLPKLRGATGATPRHTAATTKYGSSQGLGRAI</sequence>
<dbReference type="GeneID" id="20087254"/>
<gene>
    <name evidence="2" type="ORF">H310_10204</name>
</gene>
<evidence type="ECO:0000256" key="1">
    <source>
        <dbReference type="SAM" id="MobiDB-lite"/>
    </source>
</evidence>
<reference evidence="2" key="1">
    <citation type="submission" date="2013-12" db="EMBL/GenBank/DDBJ databases">
        <title>The Genome Sequence of Aphanomyces invadans NJM9701.</title>
        <authorList>
            <consortium name="The Broad Institute Genomics Platform"/>
            <person name="Russ C."/>
            <person name="Tyler B."/>
            <person name="van West P."/>
            <person name="Dieguez-Uribeondo J."/>
            <person name="Young S.K."/>
            <person name="Zeng Q."/>
            <person name="Gargeya S."/>
            <person name="Fitzgerald M."/>
            <person name="Abouelleil A."/>
            <person name="Alvarado L."/>
            <person name="Chapman S.B."/>
            <person name="Gainer-Dewar J."/>
            <person name="Goldberg J."/>
            <person name="Griggs A."/>
            <person name="Gujja S."/>
            <person name="Hansen M."/>
            <person name="Howarth C."/>
            <person name="Imamovic A."/>
            <person name="Ireland A."/>
            <person name="Larimer J."/>
            <person name="McCowan C."/>
            <person name="Murphy C."/>
            <person name="Pearson M."/>
            <person name="Poon T.W."/>
            <person name="Priest M."/>
            <person name="Roberts A."/>
            <person name="Saif S."/>
            <person name="Shea T."/>
            <person name="Sykes S."/>
            <person name="Wortman J."/>
            <person name="Nusbaum C."/>
            <person name="Birren B."/>
        </authorList>
    </citation>
    <scope>NUCLEOTIDE SEQUENCE [LARGE SCALE GENOMIC DNA]</scope>
    <source>
        <strain evidence="2">NJM9701</strain>
    </source>
</reference>
<feature type="compositionally biased region" description="Low complexity" evidence="1">
    <location>
        <begin position="349"/>
        <end position="370"/>
    </location>
</feature>
<accession>A0A024TS66</accession>
<proteinExistence type="predicted"/>
<name>A0A024TS66_9STRA</name>
<protein>
    <submittedName>
        <fullName evidence="2">Uncharacterized protein</fullName>
    </submittedName>
</protein>
<feature type="compositionally biased region" description="Polar residues" evidence="1">
    <location>
        <begin position="394"/>
        <end position="409"/>
    </location>
</feature>
<dbReference type="OrthoDB" id="10371159at2759"/>
<dbReference type="AlphaFoldDB" id="A0A024TS66"/>
<organism evidence="2">
    <name type="scientific">Aphanomyces invadans</name>
    <dbReference type="NCBI Taxonomy" id="157072"/>
    <lineage>
        <taxon>Eukaryota</taxon>
        <taxon>Sar</taxon>
        <taxon>Stramenopiles</taxon>
        <taxon>Oomycota</taxon>
        <taxon>Saprolegniomycetes</taxon>
        <taxon>Saprolegniales</taxon>
        <taxon>Verrucalvaceae</taxon>
        <taxon>Aphanomyces</taxon>
    </lineage>
</organism>
<feature type="region of interest" description="Disordered" evidence="1">
    <location>
        <begin position="1"/>
        <end position="47"/>
    </location>
</feature>